<keyword evidence="7" id="KW-0539">Nucleus</keyword>
<keyword evidence="5" id="KW-0347">Helicase</keyword>
<dbReference type="SMART" id="SM00490">
    <property type="entry name" value="HELICc"/>
    <property type="match status" value="1"/>
</dbReference>
<feature type="region of interest" description="Disordered" evidence="9">
    <location>
        <begin position="2293"/>
        <end position="2436"/>
    </location>
</feature>
<dbReference type="GO" id="GO:0005634">
    <property type="term" value="C:nucleus"/>
    <property type="evidence" value="ECO:0007669"/>
    <property type="project" value="UniProtKB-SubCell"/>
</dbReference>
<gene>
    <name evidence="12" type="ORF">HOLleu_09128</name>
</gene>
<evidence type="ECO:0000256" key="8">
    <source>
        <dbReference type="SAM" id="Coils"/>
    </source>
</evidence>
<feature type="region of interest" description="Disordered" evidence="9">
    <location>
        <begin position="1713"/>
        <end position="1758"/>
    </location>
</feature>
<name>A0A9Q1HIF2_HOLLE</name>
<feature type="compositionally biased region" description="Polar residues" evidence="9">
    <location>
        <begin position="2019"/>
        <end position="2035"/>
    </location>
</feature>
<dbReference type="InterPro" id="IPR047418">
    <property type="entry name" value="XPF_nuclease_FANCM"/>
</dbReference>
<dbReference type="OrthoDB" id="6513042at2759"/>
<dbReference type="GO" id="GO:0036297">
    <property type="term" value="P:interstrand cross-link repair"/>
    <property type="evidence" value="ECO:0007669"/>
    <property type="project" value="TreeGrafter"/>
</dbReference>
<dbReference type="PANTHER" id="PTHR14025:SF20">
    <property type="entry name" value="FANCONI ANEMIA GROUP M PROTEIN"/>
    <property type="match status" value="1"/>
</dbReference>
<feature type="region of interest" description="Disordered" evidence="9">
    <location>
        <begin position="1498"/>
        <end position="1535"/>
    </location>
</feature>
<keyword evidence="3" id="KW-0547">Nucleotide-binding</keyword>
<evidence type="ECO:0000259" key="11">
    <source>
        <dbReference type="PROSITE" id="PS51194"/>
    </source>
</evidence>
<evidence type="ECO:0000259" key="10">
    <source>
        <dbReference type="PROSITE" id="PS51192"/>
    </source>
</evidence>
<feature type="region of interest" description="Disordered" evidence="9">
    <location>
        <begin position="1601"/>
        <end position="1692"/>
    </location>
</feature>
<dbReference type="Gene3D" id="3.40.50.10130">
    <property type="match status" value="1"/>
</dbReference>
<reference evidence="12" key="1">
    <citation type="submission" date="2021-10" db="EMBL/GenBank/DDBJ databases">
        <title>Tropical sea cucumber genome reveals ecological adaptation and Cuvierian tubules defense mechanism.</title>
        <authorList>
            <person name="Chen T."/>
        </authorList>
    </citation>
    <scope>NUCLEOTIDE SEQUENCE</scope>
    <source>
        <strain evidence="12">Nanhai2018</strain>
        <tissue evidence="12">Muscle</tissue>
    </source>
</reference>
<keyword evidence="6" id="KW-0067">ATP-binding</keyword>
<dbReference type="InterPro" id="IPR011545">
    <property type="entry name" value="DEAD/DEAH_box_helicase_dom"/>
</dbReference>
<feature type="compositionally biased region" description="Basic and acidic residues" evidence="9">
    <location>
        <begin position="1"/>
        <end position="20"/>
    </location>
</feature>
<feature type="compositionally biased region" description="Basic residues" evidence="9">
    <location>
        <begin position="2351"/>
        <end position="2362"/>
    </location>
</feature>
<accession>A0A9Q1HIF2</accession>
<dbReference type="InterPro" id="IPR014001">
    <property type="entry name" value="Helicase_ATP-bd"/>
</dbReference>
<dbReference type="GO" id="GO:0009378">
    <property type="term" value="F:four-way junction helicase activity"/>
    <property type="evidence" value="ECO:0007669"/>
    <property type="project" value="TreeGrafter"/>
</dbReference>
<dbReference type="GO" id="GO:0000400">
    <property type="term" value="F:four-way junction DNA binding"/>
    <property type="evidence" value="ECO:0007669"/>
    <property type="project" value="TreeGrafter"/>
</dbReference>
<dbReference type="FunFam" id="3.40.50.300:FF:000861">
    <property type="entry name" value="Fanconi anemia, complementation group M"/>
    <property type="match status" value="1"/>
</dbReference>
<dbReference type="InterPro" id="IPR006166">
    <property type="entry name" value="ERCC4_domain"/>
</dbReference>
<evidence type="ECO:0000256" key="6">
    <source>
        <dbReference type="ARBA" id="ARBA00022840"/>
    </source>
</evidence>
<dbReference type="InterPro" id="IPR044749">
    <property type="entry name" value="FANCM_DEXDc"/>
</dbReference>
<feature type="domain" description="Helicase ATP-binding" evidence="10">
    <location>
        <begin position="833"/>
        <end position="984"/>
    </location>
</feature>
<dbReference type="SUPFAM" id="SSF47781">
    <property type="entry name" value="RuvA domain 2-like"/>
    <property type="match status" value="1"/>
</dbReference>
<dbReference type="InterPro" id="IPR001650">
    <property type="entry name" value="Helicase_C-like"/>
</dbReference>
<dbReference type="GO" id="GO:0005524">
    <property type="term" value="F:ATP binding"/>
    <property type="evidence" value="ECO:0007669"/>
    <property type="project" value="UniProtKB-KW"/>
</dbReference>
<feature type="coiled-coil region" evidence="8">
    <location>
        <begin position="196"/>
        <end position="223"/>
    </location>
</feature>
<feature type="region of interest" description="Disordered" evidence="9">
    <location>
        <begin position="2574"/>
        <end position="2625"/>
    </location>
</feature>
<dbReference type="GO" id="GO:0043138">
    <property type="term" value="F:3'-5' DNA helicase activity"/>
    <property type="evidence" value="ECO:0007669"/>
    <property type="project" value="InterPro"/>
</dbReference>
<feature type="region of interest" description="Disordered" evidence="9">
    <location>
        <begin position="1977"/>
        <end position="2046"/>
    </location>
</feature>
<feature type="compositionally biased region" description="Basic residues" evidence="9">
    <location>
        <begin position="2320"/>
        <end position="2329"/>
    </location>
</feature>
<feature type="compositionally biased region" description="Basic and acidic residues" evidence="9">
    <location>
        <begin position="1982"/>
        <end position="1996"/>
    </location>
</feature>
<feature type="compositionally biased region" description="Basic and acidic residues" evidence="9">
    <location>
        <begin position="2613"/>
        <end position="2625"/>
    </location>
</feature>
<protein>
    <submittedName>
        <fullName evidence="12">Fanconi anemia group M protein</fullName>
    </submittedName>
</protein>
<dbReference type="SMART" id="SM00891">
    <property type="entry name" value="ERCC4"/>
    <property type="match status" value="1"/>
</dbReference>
<feature type="region of interest" description="Disordered" evidence="9">
    <location>
        <begin position="1786"/>
        <end position="1855"/>
    </location>
</feature>
<dbReference type="Gene3D" id="3.40.50.300">
    <property type="entry name" value="P-loop containing nucleotide triphosphate hydrolases"/>
    <property type="match status" value="3"/>
</dbReference>
<comment type="caution">
    <text evidence="12">The sequence shown here is derived from an EMBL/GenBank/DDBJ whole genome shotgun (WGS) entry which is preliminary data.</text>
</comment>
<evidence type="ECO:0000256" key="7">
    <source>
        <dbReference type="ARBA" id="ARBA00023242"/>
    </source>
</evidence>
<dbReference type="GO" id="GO:0045003">
    <property type="term" value="P:double-strand break repair via synthesis-dependent strand annealing"/>
    <property type="evidence" value="ECO:0007669"/>
    <property type="project" value="TreeGrafter"/>
</dbReference>
<feature type="compositionally biased region" description="Basic and acidic residues" evidence="9">
    <location>
        <begin position="1601"/>
        <end position="1620"/>
    </location>
</feature>
<dbReference type="Pfam" id="PF00271">
    <property type="entry name" value="Helicase_C"/>
    <property type="match status" value="1"/>
</dbReference>
<organism evidence="12 13">
    <name type="scientific">Holothuria leucospilota</name>
    <name type="common">Black long sea cucumber</name>
    <name type="synonym">Mertensiothuria leucospilota</name>
    <dbReference type="NCBI Taxonomy" id="206669"/>
    <lineage>
        <taxon>Eukaryota</taxon>
        <taxon>Metazoa</taxon>
        <taxon>Echinodermata</taxon>
        <taxon>Eleutherozoa</taxon>
        <taxon>Echinozoa</taxon>
        <taxon>Holothuroidea</taxon>
        <taxon>Aspidochirotacea</taxon>
        <taxon>Aspidochirotida</taxon>
        <taxon>Holothuriidae</taxon>
        <taxon>Holothuria</taxon>
    </lineage>
</organism>
<dbReference type="SUPFAM" id="SSF52540">
    <property type="entry name" value="P-loop containing nucleoside triphosphate hydrolases"/>
    <property type="match status" value="3"/>
</dbReference>
<dbReference type="Pfam" id="PF02732">
    <property type="entry name" value="ERCC4"/>
    <property type="match status" value="1"/>
</dbReference>
<feature type="region of interest" description="Disordered" evidence="9">
    <location>
        <begin position="2211"/>
        <end position="2271"/>
    </location>
</feature>
<feature type="compositionally biased region" description="Basic and acidic residues" evidence="9">
    <location>
        <begin position="1713"/>
        <end position="1729"/>
    </location>
</feature>
<keyword evidence="8" id="KW-0175">Coiled coil</keyword>
<evidence type="ECO:0000256" key="1">
    <source>
        <dbReference type="ARBA" id="ARBA00004123"/>
    </source>
</evidence>
<feature type="compositionally biased region" description="Basic and acidic residues" evidence="9">
    <location>
        <begin position="2007"/>
        <end position="2018"/>
    </location>
</feature>
<dbReference type="SMART" id="SM00487">
    <property type="entry name" value="DEXDc"/>
    <property type="match status" value="1"/>
</dbReference>
<evidence type="ECO:0000313" key="13">
    <source>
        <dbReference type="Proteomes" id="UP001152320"/>
    </source>
</evidence>
<dbReference type="Pfam" id="PF16783">
    <property type="entry name" value="FANCM-MHF_bd"/>
    <property type="match status" value="1"/>
</dbReference>
<keyword evidence="4" id="KW-0378">Hydrolase</keyword>
<evidence type="ECO:0000256" key="5">
    <source>
        <dbReference type="ARBA" id="ARBA00022806"/>
    </source>
</evidence>
<feature type="compositionally biased region" description="Basic and acidic residues" evidence="9">
    <location>
        <begin position="2383"/>
        <end position="2401"/>
    </location>
</feature>
<feature type="domain" description="Helicase C-terminal" evidence="11">
    <location>
        <begin position="1181"/>
        <end position="1356"/>
    </location>
</feature>
<feature type="compositionally biased region" description="Low complexity" evidence="9">
    <location>
        <begin position="1800"/>
        <end position="1816"/>
    </location>
</feature>
<dbReference type="GO" id="GO:0004518">
    <property type="term" value="F:nuclease activity"/>
    <property type="evidence" value="ECO:0007669"/>
    <property type="project" value="InterPro"/>
</dbReference>
<proteinExistence type="inferred from homology"/>
<dbReference type="InterPro" id="IPR011335">
    <property type="entry name" value="Restrct_endonuc-II-like"/>
</dbReference>
<dbReference type="InterPro" id="IPR039686">
    <property type="entry name" value="FANCM/Mph1-like_ID"/>
</dbReference>
<feature type="compositionally biased region" description="Polar residues" evidence="9">
    <location>
        <begin position="2718"/>
        <end position="2727"/>
    </location>
</feature>
<feature type="region of interest" description="Disordered" evidence="9">
    <location>
        <begin position="1890"/>
        <end position="1913"/>
    </location>
</feature>
<feature type="region of interest" description="Disordered" evidence="9">
    <location>
        <begin position="2671"/>
        <end position="2734"/>
    </location>
</feature>
<dbReference type="InterPro" id="IPR010994">
    <property type="entry name" value="RuvA_2-like"/>
</dbReference>
<feature type="region of interest" description="Disordered" evidence="9">
    <location>
        <begin position="1"/>
        <end position="22"/>
    </location>
</feature>
<dbReference type="EMBL" id="JAIZAY010000003">
    <property type="protein sequence ID" value="KAJ8045988.1"/>
    <property type="molecule type" value="Genomic_DNA"/>
</dbReference>
<feature type="region of interest" description="Disordered" evidence="9">
    <location>
        <begin position="2080"/>
        <end position="2105"/>
    </location>
</feature>
<keyword evidence="13" id="KW-1185">Reference proteome</keyword>
<sequence length="2997" mass="335725">MEEEPLKCSDENKSDVKDQFDSSQENASFLGMAKGFLLSTGGPEIPDVSSHCSKHCFVNNPDDLLQRIVSGKRTKEEDILESSLQKQTLEVHVGAGKVEKLNFDDANKRYMSVYFNDLDESAYCCPPVFEYKHPGEPFELDEKGNVSSFPKREVGVDTLHRERRGEHAEEHTVETFSTMFIKYGIPSFIIHGYNWKTQYLDVVKKLNKNISKLSKKVFKKEGEIDLLISLPGKCQFVVEVKAVDKQHGVKEIVKVVTKAFSQCAKTAEFLSKMIILKEPICLIKVVVLPNCTRATVNRLFCMICRAHIISADDLSGISELNNWFKRIMGQYSIQIKNSPIQLSGHLDIIGRLIGPASLSGSNTPIESIERTAEQIGEHGGLKKVRGIMKWNQLTPQQLPVKWKDPKFLILFGPPGSGKTLLALSKAKEILEGGNDAGSVLYILVNNYTFGLMNMYKDELSKVQHGNCEFIIREYNLEGSLSEEYSKLLALIITLKKKHPGKTLHVICDEFKSPALLVENPLVGMEEVGYVWLLVDPLYYVPPELQKEYRRFVHGFEVIFLDWVMRMSRQNIEFADAVIQLILKYSDYQTIEIPMLRAGHAINGVRPSVYRMKCVCRESRGDYSCSRCTYIRINWLLIKAYYDLGLDLLKNSDQDHSALGLSLIDLYSVAFNTDESTTMLHFVNYRGCEDKVVFMNLSNLLDLYKLLIGLTRSLGKIIILDGGCSPQEALNVAANDIKRGKRMHSKVTTSTAKGQTTLFQNWGYYGNQSKGNKSSVILNEDDPITIDDDLQEVDEEVLLAACDQAEGSYNSATAGLNTNPTVPLIPESTPLESLGKTFIAAVVMFNFYRWYPQGKVVFMAPTKPLVAQQIEACFNIMGIPQSDMAEMTGSMAPLDRKKTWKVKRVFFLTPQVLTNDLSRQACPAVDVKCLVVDEAHKALGNHAYCEVVRELSKYTPDFRVLALSATPGGDLKAVQQVLNNLLISHVEIRSEESIDIQRYVHERKVEKIVVPLGEELRNIQKLYLQMLSVYVQRLSRAGALFSKDPAHLSKFQLLRAREAFRQDPPPQVQSKGAVEGDFAIGLSLYHGYELLMQHGTRTLYNFLLNTVSEEKGFSRTRQELMRNGDFVSVMNVLKEKFEDNGDANTSLFGTTGNSPISRKISSTQKSKKFVVSHPKMQKLQEIVIQHFRNHESNASSEEPSTSSSGRDLSDTRVMIFAQYRDSVQEIAAMLNCHSPLVRCMSFVGQSSAGKTTKGISQKEQLRVVKEFRCGNYNTLVSTCVGEEGLDIGDVDLIVCYDAHKSPTRLIYDKSQYSRRGIHKALQGNSKSLQLYPSSPRMIPRGLNPQPHKMHIKVEQYEGNQKRARGVKKKQESSISAYMKTGKDKSKTFLSEEELADWSLKFKLNEEETLSVPVLSSRKVSASKQPVLSLSSWSLWQTKQQPTHLVSHSVKCKNFVELMEFMEVQDQIGGDDIYGMEMALHLNERDVIKEPTGIQKFCQKTNRNTRTEEETSSINSKSDAGEENMDSMENVRRSKKRRALPQLISDESEDDDHALPEIQIDVNKNLTETETSDKLKVPPCESVAKECVDDEQRLLERDVDVGVGRSDETGSSKCTAEEDKKGVKISKISSKECPEKEDETMMVKDGTSETDMRGSKEEPRKVKPERTIDLIYSSDDEAFEGDPGKTCKTNLKSDKSPTLVHNLVQVLKSIGEKKEEIRGKQSSCAEKKTLDEMVSAPPPLGGEVEQVNQQENETSLERKDREICDEMEGNLSSIFPCSQFSFNLSTPYHGKRGGLPLPHSPPSASALPPSPPSASALDALDEIGTQVGCSSDSSKSFIDESEKQNCQNSENTCLTPNEKKSIHKVEGDKDPKEEKLGLDVNLSCKMEKENGSFERVLSDQEDAEPFLENKDHTAKKMPISFEEGDFEDLFADDWSINAEESDIAPADIQTPNFHQMISPSAKVNKNISLSETSNLIARNVASDNQEKTSYKPLGDAETKIGATNECDEGSSRKDTEDKQSNKSTDVGASLGISSLTDTGRRCSPPTPSSEIDDLWIDFGLNFDLRFDLNSLDDENVFLSSPAGKPSLASNSNNGTPASHQSFGQRSRAVSTPLLKQSLVSGTNPSPALTPVTNIEENSCRRKPGTDAREDGSFAEVVPPSVRTNYNNVYRNEKQEDIMSDDTKNTSLVSPTGPVKPCLLRKLSFCNTDILSTSSKEGTKRKDPSETGESPDCKKKKSVHLETAPSESASHLYSNKNEQHGEDDSPVYVSDGNGTQEFQVGQAASVICVSDDEPLSQIQKPKKRCKNVLRSPEDSSPSDVTKLQRKKKKQSRKVLLQSSSDEDFDLTSPINPLSKKKRSSSRGGRRILESDDGDEDEDTSPQVNKVEGRTVSDGRNASVRERYKNQNKRKRRQNGVQRFLDEEVEVSENGSISSDETEGSVLDQSLDGFINDATLASQPSPSGRKDMRAVYMKSIRSPATSAILHPNRNRFKMSHGVGVHGNIYSQVPQQDDTYAEDSFVVEGEEGDHLVIGENGCFEDTINVDNIIGGRGCKRLRNTRQGESKAERILRQGRRAVLKSNSSDEDMETKTEITDKKHNHLKGQHHESNMANSNDWNLREERSTVSSREENIRKCRVIGGLGSFDDEDDDDADDESESNLRINFDLEFESCVEGRGSARDSVTKTTSVFTKEQQQREERLRKQKEKQAEFRKKMAAKRKAENNASKNQCNNRGEESQGFEVTAEKGDMVGSNGSHITPFQNDLSCSGITQKQSTQLNKPCILINSKELSSSSSIVSTLAIKHHMDARVCQLRGCDFMVSMRMGVEKQSLSEFALSSNKTKLVERLKEMQQLFDKVCIIVEKDRVKRDEKPKSFVRTKYFDSTLAALAQTSFKVLFSDSSDETALILADLAQVEARKGYAINFPRELSETQEQVFAFCQSIPGTNYAAALSLTFKFQRLVELINCSEENLWQRTGISKERAKNIFRHFRHEFDEQMMRTPKR</sequence>
<dbReference type="PANTHER" id="PTHR14025">
    <property type="entry name" value="FANCONI ANEMIA GROUP M FANCM FAMILY MEMBER"/>
    <property type="match status" value="1"/>
</dbReference>
<dbReference type="Gene3D" id="1.10.150.20">
    <property type="entry name" value="5' to 3' exonuclease, C-terminal subdomain"/>
    <property type="match status" value="1"/>
</dbReference>
<dbReference type="Gene3D" id="1.20.1320.20">
    <property type="entry name" value="hef helicase domain"/>
    <property type="match status" value="1"/>
</dbReference>
<evidence type="ECO:0000313" key="12">
    <source>
        <dbReference type="EMBL" id="KAJ8045988.1"/>
    </source>
</evidence>
<dbReference type="SUPFAM" id="SSF52980">
    <property type="entry name" value="Restriction endonuclease-like"/>
    <property type="match status" value="1"/>
</dbReference>
<evidence type="ECO:0000256" key="4">
    <source>
        <dbReference type="ARBA" id="ARBA00022801"/>
    </source>
</evidence>
<evidence type="ECO:0000256" key="9">
    <source>
        <dbReference type="SAM" id="MobiDB-lite"/>
    </source>
</evidence>
<feature type="compositionally biased region" description="Basic and acidic residues" evidence="9">
    <location>
        <begin position="1627"/>
        <end position="1666"/>
    </location>
</feature>
<comment type="subcellular location">
    <subcellularLocation>
        <location evidence="1">Nucleus</location>
    </subcellularLocation>
</comment>
<dbReference type="InterPro" id="IPR031879">
    <property type="entry name" value="FANCM-MHF-bd"/>
</dbReference>
<dbReference type="Pfam" id="PF00270">
    <property type="entry name" value="DEAD"/>
    <property type="match status" value="1"/>
</dbReference>
<feature type="compositionally biased region" description="Polar residues" evidence="9">
    <location>
        <begin position="2085"/>
        <end position="2105"/>
    </location>
</feature>
<dbReference type="PROSITE" id="PS51194">
    <property type="entry name" value="HELICASE_CTER"/>
    <property type="match status" value="1"/>
</dbReference>
<feature type="compositionally biased region" description="Polar residues" evidence="9">
    <location>
        <begin position="2242"/>
        <end position="2253"/>
    </location>
</feature>
<dbReference type="CDD" id="cd12091">
    <property type="entry name" value="FANCM_ID"/>
    <property type="match status" value="1"/>
</dbReference>
<evidence type="ECO:0000256" key="3">
    <source>
        <dbReference type="ARBA" id="ARBA00022741"/>
    </source>
</evidence>
<comment type="similarity">
    <text evidence="2">Belongs to the DEAD box helicase family. DEAH subfamily. FANCM sub-subfamily.</text>
</comment>
<dbReference type="CDD" id="cd18033">
    <property type="entry name" value="DEXDc_FANCM"/>
    <property type="match status" value="1"/>
</dbReference>
<feature type="compositionally biased region" description="Low complexity" evidence="9">
    <location>
        <begin position="1741"/>
        <end position="1751"/>
    </location>
</feature>
<evidence type="ECO:0000256" key="2">
    <source>
        <dbReference type="ARBA" id="ARBA00009889"/>
    </source>
</evidence>
<feature type="compositionally biased region" description="Acidic residues" evidence="9">
    <location>
        <begin position="2367"/>
        <end position="2376"/>
    </location>
</feature>
<dbReference type="CDD" id="cd20077">
    <property type="entry name" value="XPF_nuclease_FANCM"/>
    <property type="match status" value="1"/>
</dbReference>
<dbReference type="PROSITE" id="PS51192">
    <property type="entry name" value="HELICASE_ATP_BIND_1"/>
    <property type="match status" value="1"/>
</dbReference>
<feature type="compositionally biased region" description="Polar residues" evidence="9">
    <location>
        <begin position="1842"/>
        <end position="1853"/>
    </location>
</feature>
<dbReference type="Proteomes" id="UP001152320">
    <property type="component" value="Chromosome 3"/>
</dbReference>
<dbReference type="GO" id="GO:0016787">
    <property type="term" value="F:hydrolase activity"/>
    <property type="evidence" value="ECO:0007669"/>
    <property type="project" value="UniProtKB-KW"/>
</dbReference>
<feature type="compositionally biased region" description="Basic and acidic residues" evidence="9">
    <location>
        <begin position="2689"/>
        <end position="2708"/>
    </location>
</feature>
<dbReference type="InterPro" id="IPR027417">
    <property type="entry name" value="P-loop_NTPase"/>
</dbReference>